<feature type="signal peptide" evidence="2">
    <location>
        <begin position="1"/>
        <end position="18"/>
    </location>
</feature>
<evidence type="ECO:0000256" key="2">
    <source>
        <dbReference type="SAM" id="SignalP"/>
    </source>
</evidence>
<protein>
    <submittedName>
        <fullName evidence="3">DEGS1 protein</fullName>
    </submittedName>
</protein>
<feature type="transmembrane region" description="Helical" evidence="1">
    <location>
        <begin position="269"/>
        <end position="288"/>
    </location>
</feature>
<dbReference type="SUPFAM" id="SSF103473">
    <property type="entry name" value="MFS general substrate transporter"/>
    <property type="match status" value="1"/>
</dbReference>
<gene>
    <name evidence="3" type="primary">DEGS1</name>
    <name evidence="3" type="ORF">SPIL2461_LOCUS20289</name>
</gene>
<evidence type="ECO:0000313" key="3">
    <source>
        <dbReference type="EMBL" id="CAE7714725.1"/>
    </source>
</evidence>
<evidence type="ECO:0000313" key="4">
    <source>
        <dbReference type="Proteomes" id="UP000649617"/>
    </source>
</evidence>
<reference evidence="3" key="1">
    <citation type="submission" date="2021-02" db="EMBL/GenBank/DDBJ databases">
        <authorList>
            <person name="Dougan E. K."/>
            <person name="Rhodes N."/>
            <person name="Thang M."/>
            <person name="Chan C."/>
        </authorList>
    </citation>
    <scope>NUCLEOTIDE SEQUENCE</scope>
</reference>
<dbReference type="Proteomes" id="UP000649617">
    <property type="component" value="Unassembled WGS sequence"/>
</dbReference>
<dbReference type="InterPro" id="IPR011701">
    <property type="entry name" value="MFS"/>
</dbReference>
<keyword evidence="2" id="KW-0732">Signal</keyword>
<dbReference type="Pfam" id="PF07690">
    <property type="entry name" value="MFS_1"/>
    <property type="match status" value="1"/>
</dbReference>
<feature type="transmembrane region" description="Helical" evidence="1">
    <location>
        <begin position="242"/>
        <end position="263"/>
    </location>
</feature>
<dbReference type="OrthoDB" id="419616at2759"/>
<feature type="chain" id="PRO_5032388758" evidence="2">
    <location>
        <begin position="19"/>
        <end position="524"/>
    </location>
</feature>
<keyword evidence="1" id="KW-0812">Transmembrane</keyword>
<keyword evidence="4" id="KW-1185">Reference proteome</keyword>
<accession>A0A812XB54</accession>
<dbReference type="GO" id="GO:0022857">
    <property type="term" value="F:transmembrane transporter activity"/>
    <property type="evidence" value="ECO:0007669"/>
    <property type="project" value="InterPro"/>
</dbReference>
<keyword evidence="1" id="KW-1133">Transmembrane helix</keyword>
<keyword evidence="1" id="KW-0472">Membrane</keyword>
<dbReference type="AlphaFoldDB" id="A0A812XB54"/>
<name>A0A812XB54_SYMPI</name>
<dbReference type="InterPro" id="IPR036259">
    <property type="entry name" value="MFS_trans_sf"/>
</dbReference>
<organism evidence="3 4">
    <name type="scientific">Symbiodinium pilosum</name>
    <name type="common">Dinoflagellate</name>
    <dbReference type="NCBI Taxonomy" id="2952"/>
    <lineage>
        <taxon>Eukaryota</taxon>
        <taxon>Sar</taxon>
        <taxon>Alveolata</taxon>
        <taxon>Dinophyceae</taxon>
        <taxon>Suessiales</taxon>
        <taxon>Symbiodiniaceae</taxon>
        <taxon>Symbiodinium</taxon>
    </lineage>
</organism>
<dbReference type="EMBL" id="CAJNIZ010045251">
    <property type="protein sequence ID" value="CAE7714725.1"/>
    <property type="molecule type" value="Genomic_DNA"/>
</dbReference>
<evidence type="ECO:0000256" key="1">
    <source>
        <dbReference type="SAM" id="Phobius"/>
    </source>
</evidence>
<feature type="transmembrane region" description="Helical" evidence="1">
    <location>
        <begin position="96"/>
        <end position="118"/>
    </location>
</feature>
<proteinExistence type="predicted"/>
<dbReference type="Gene3D" id="1.20.1250.20">
    <property type="entry name" value="MFS general substrate transporter like domains"/>
    <property type="match status" value="1"/>
</dbReference>
<feature type="non-terminal residue" evidence="3">
    <location>
        <position position="524"/>
    </location>
</feature>
<comment type="caution">
    <text evidence="3">The sequence shown here is derived from an EMBL/GenBank/DDBJ whole genome shotgun (WGS) entry which is preliminary data.</text>
</comment>
<sequence length="524" mass="57129">MALLRCFLCLATVSSHGAIPTSQSWQSDCISIGPEEGFADGTSGHLEETIQVKLLQVETKLGRTSDDVALPSPPPLPPPKRQSLTLSILEQAEHHFVPIFTSILLPHAFAFCVAQFLVRRHRGKQAEFLKEASEEDNSPRSFSYIISRVAPMWAIHALSIFAYGASSPSLDYMYLNSFAQRYSSSSHVDCSSQMESSACTQAVMDVMQLKIAKGFAHPVIQFCTGPALGAISDAFGRRPAVLCIRVALLLPTVAAAAVAWFDLSIWLDFAVQFIGMVPYEPIPIAWYMDRIDHTPSLVIATSMVESSCILASILGSLFGSMLSLQSAMLLGMLGKMTCLLLAIFCLPESLPEEKRVKFTWSSLFPTAALRVLFQSPLVEKLTALGIFDSFHYTGFYTLANQFLQQRLAWSRHETYVNGMLEQASQMLWLTVGVVTLWPHLGQVGIIAASTAAAVVSNLALMMSTERWQVNLNSFLLRGTLSMSNCVIIGICGKAASPEKQGMLQSAMGLVVQVSSALGPPAFLT</sequence>